<dbReference type="InterPro" id="IPR009056">
    <property type="entry name" value="Cyt_c-like_dom"/>
</dbReference>
<dbReference type="NCBIfam" id="TIGR02603">
    <property type="entry name" value="CxxCH_TIGR02603"/>
    <property type="match status" value="1"/>
</dbReference>
<dbReference type="SUPFAM" id="SSF50952">
    <property type="entry name" value="Soluble quinoprotein glucose dehydrogenase"/>
    <property type="match status" value="1"/>
</dbReference>
<protein>
    <recommendedName>
        <fullName evidence="6">Cytochrome c domain-containing protein</fullName>
    </recommendedName>
</protein>
<keyword evidence="8" id="KW-1185">Reference proteome</keyword>
<dbReference type="GO" id="GO:0046872">
    <property type="term" value="F:metal ion binding"/>
    <property type="evidence" value="ECO:0007669"/>
    <property type="project" value="UniProtKB-KW"/>
</dbReference>
<dbReference type="PANTHER" id="PTHR33546:SF1">
    <property type="entry name" value="LARGE, MULTIFUNCTIONAL SECRETED PROTEIN"/>
    <property type="match status" value="1"/>
</dbReference>
<keyword evidence="5" id="KW-0732">Signal</keyword>
<feature type="domain" description="Cytochrome c" evidence="6">
    <location>
        <begin position="870"/>
        <end position="1003"/>
    </location>
</feature>
<evidence type="ECO:0000313" key="7">
    <source>
        <dbReference type="EMBL" id="VIP05390.1"/>
    </source>
</evidence>
<name>A0A6C2YUU7_9BACT</name>
<dbReference type="InterPro" id="IPR016024">
    <property type="entry name" value="ARM-type_fold"/>
</dbReference>
<evidence type="ECO:0000256" key="1">
    <source>
        <dbReference type="ARBA" id="ARBA00022617"/>
    </source>
</evidence>
<dbReference type="InterPro" id="IPR055557">
    <property type="entry name" value="DUF7133"/>
</dbReference>
<keyword evidence="2 4" id="KW-0479">Metal-binding</keyword>
<dbReference type="EMBL" id="LR593887">
    <property type="protein sequence ID" value="VTS08136.1"/>
    <property type="molecule type" value="Genomic_DNA"/>
</dbReference>
<dbReference type="PANTHER" id="PTHR33546">
    <property type="entry name" value="LARGE, MULTIFUNCTIONAL SECRETED PROTEIN-RELATED"/>
    <property type="match status" value="1"/>
</dbReference>
<dbReference type="Proteomes" id="UP000464378">
    <property type="component" value="Chromosome"/>
</dbReference>
<evidence type="ECO:0000256" key="2">
    <source>
        <dbReference type="ARBA" id="ARBA00022723"/>
    </source>
</evidence>
<keyword evidence="1 4" id="KW-0349">Heme</keyword>
<dbReference type="GO" id="GO:0009055">
    <property type="term" value="F:electron transfer activity"/>
    <property type="evidence" value="ECO:0007669"/>
    <property type="project" value="InterPro"/>
</dbReference>
<dbReference type="InterPro" id="IPR036909">
    <property type="entry name" value="Cyt_c-like_dom_sf"/>
</dbReference>
<sequence>MVLRIGLLVLLTAGVAQANPNVATTPKLSPAEEQKQFRLPPGFEAQLVASEPDILKPMNLAWDAHGRLWVTSSIEYPWPSEKAPAKDRLQVLSDFGPDGRARKIVTFADDLNIPIGVLPLPSGNDVLVHSIPNVYLLRDTNGDGKADERKVILSGIGYRDTHGMVNSFRLGFDGWIYACHGFANESTIRGSDGRTIRLQSGNTFRFRPDGTGLESYTFGQVNPFGMTFDPFGDLFTADCHSKPITNLIPGAYYSSFGKPHDGLGFGPDMIGHDHASTGLCGLTYNTGDHFPEAFRDTMFLGNVVTSRINQDRIVRNGSSPQAQEQPDFLRSDDPWFRPVDLQIGPDGALYVADFYNRIIGHYEVPLTHPGRDRDSGRIWRIRYVGNDTRPTPMATPAAHFATGPVDAVVQDLGHPNQSVRMLAMNALVHRGESVLPAVEAALAKPRNEWQQIQAMWVRERLKPLDDAALTPLVDSPSAAIRTHAMRLLANRATLSPAQRNWITKGVQDSNPRVARSAAFAIDRVGDWSQSDAVLQRFLTVPGNDPHLKHALKIALRSLANRASESFASIGTQPLPPVQQGAWAEVALGVHRPEAATVLSRLLASLESIGGRDLFLRGTQHLARYGDADPIDSLVTYLQTPAVTGDTGRLIGALQAIQRGSQERGRGMPEVVRSLAAKIATESLNSPDLARQQAGLELANAVRIDSAFPQIAAIATDRNRSEAQRLAALPVMANLGGRNAVDRLAALVTQANEPLPIRERAAQALASINDATASNALAAAIGTAPARLATTIALSLADSPTGGTALLTTIQAGKASGRLLQDRAVAQKLKERKLPNLEVRIAELTRGLPSADERMLERMNQRRQGFQTASKDLQLGKSLFAKNCAICHQLGGEGAKIGPQLDGIGARGLERLLEDVLDPSRNVDQALRTTSFELSDGRLVSGLVLREIGEVVVIADAQGKEVTLPKDRIESRTTSLLSPMPANVSEQLTEPEFYHLLAYLLEQKPKEPTPAKP</sequence>
<dbReference type="EMBL" id="LR586016">
    <property type="protein sequence ID" value="VIP05390.1"/>
    <property type="molecule type" value="Genomic_DNA"/>
</dbReference>
<dbReference type="SUPFAM" id="SSF46626">
    <property type="entry name" value="Cytochrome c"/>
    <property type="match status" value="1"/>
</dbReference>
<evidence type="ECO:0000259" key="6">
    <source>
        <dbReference type="PROSITE" id="PS51007"/>
    </source>
</evidence>
<gene>
    <name evidence="7" type="ORF">GMBLW1_38030</name>
</gene>
<dbReference type="InterPro" id="IPR011041">
    <property type="entry name" value="Quinoprot_gluc/sorb_DH_b-prop"/>
</dbReference>
<proteinExistence type="predicted"/>
<dbReference type="InterPro" id="IPR011042">
    <property type="entry name" value="6-blade_b-propeller_TolB-like"/>
</dbReference>
<dbReference type="InParanoid" id="A0A6C2YUU7"/>
<feature type="signal peptide" evidence="5">
    <location>
        <begin position="1"/>
        <end position="18"/>
    </location>
</feature>
<dbReference type="RefSeq" id="WP_162660468.1">
    <property type="nucleotide sequence ID" value="NZ_LR593887.1"/>
</dbReference>
<dbReference type="Pfam" id="PF00034">
    <property type="entry name" value="Cytochrom_C"/>
    <property type="match status" value="1"/>
</dbReference>
<evidence type="ECO:0000313" key="8">
    <source>
        <dbReference type="Proteomes" id="UP000464378"/>
    </source>
</evidence>
<dbReference type="PROSITE" id="PS51007">
    <property type="entry name" value="CYTC"/>
    <property type="match status" value="1"/>
</dbReference>
<dbReference type="InterPro" id="IPR013427">
    <property type="entry name" value="Haem-bd_dom_put"/>
</dbReference>
<dbReference type="Gene3D" id="1.25.10.10">
    <property type="entry name" value="Leucine-rich Repeat Variant"/>
    <property type="match status" value="1"/>
</dbReference>
<reference evidence="7" key="1">
    <citation type="submission" date="2019-04" db="EMBL/GenBank/DDBJ databases">
        <authorList>
            <consortium name="Science for Life Laboratories"/>
        </authorList>
    </citation>
    <scope>NUCLEOTIDE SEQUENCE</scope>
    <source>
        <strain evidence="7">MBLW1</strain>
    </source>
</reference>
<organism evidence="7">
    <name type="scientific">Tuwongella immobilis</name>
    <dbReference type="NCBI Taxonomy" id="692036"/>
    <lineage>
        <taxon>Bacteria</taxon>
        <taxon>Pseudomonadati</taxon>
        <taxon>Planctomycetota</taxon>
        <taxon>Planctomycetia</taxon>
        <taxon>Gemmatales</taxon>
        <taxon>Gemmataceae</taxon>
        <taxon>Tuwongella</taxon>
    </lineage>
</organism>
<dbReference type="Gene3D" id="1.10.760.10">
    <property type="entry name" value="Cytochrome c-like domain"/>
    <property type="match status" value="1"/>
</dbReference>
<evidence type="ECO:0000256" key="3">
    <source>
        <dbReference type="ARBA" id="ARBA00023004"/>
    </source>
</evidence>
<accession>A0A6C2YUU7</accession>
<dbReference type="Gene3D" id="2.120.10.30">
    <property type="entry name" value="TolB, C-terminal domain"/>
    <property type="match status" value="1"/>
</dbReference>
<dbReference type="NCBIfam" id="TIGR02604">
    <property type="entry name" value="Piru_Ver_Nterm"/>
    <property type="match status" value="1"/>
</dbReference>
<dbReference type="SUPFAM" id="SSF48371">
    <property type="entry name" value="ARM repeat"/>
    <property type="match status" value="1"/>
</dbReference>
<evidence type="ECO:0000256" key="5">
    <source>
        <dbReference type="SAM" id="SignalP"/>
    </source>
</evidence>
<dbReference type="KEGG" id="tim:GMBLW1_38030"/>
<dbReference type="GO" id="GO:0020037">
    <property type="term" value="F:heme binding"/>
    <property type="evidence" value="ECO:0007669"/>
    <property type="project" value="InterPro"/>
</dbReference>
<dbReference type="InterPro" id="IPR013428">
    <property type="entry name" value="Membrane-bound_put_N"/>
</dbReference>
<dbReference type="Pfam" id="PF23500">
    <property type="entry name" value="DUF7133"/>
    <property type="match status" value="1"/>
</dbReference>
<dbReference type="InterPro" id="IPR011989">
    <property type="entry name" value="ARM-like"/>
</dbReference>
<evidence type="ECO:0000256" key="4">
    <source>
        <dbReference type="PROSITE-ProRule" id="PRU00433"/>
    </source>
</evidence>
<dbReference type="AlphaFoldDB" id="A0A6C2YUU7"/>
<keyword evidence="3 4" id="KW-0408">Iron</keyword>
<feature type="chain" id="PRO_5033880754" description="Cytochrome c domain-containing protein" evidence="5">
    <location>
        <begin position="19"/>
        <end position="1012"/>
    </location>
</feature>